<keyword evidence="1" id="KW-0472">Membrane</keyword>
<name>A0A0L6CJC4_9MICO</name>
<feature type="domain" description="DUF4350" evidence="2">
    <location>
        <begin position="58"/>
        <end position="241"/>
    </location>
</feature>
<protein>
    <recommendedName>
        <fullName evidence="2">DUF4350 domain-containing protein</fullName>
    </recommendedName>
</protein>
<dbReference type="AlphaFoldDB" id="A0A0L6CJC4"/>
<comment type="caution">
    <text evidence="3">The sequence shown here is derived from an EMBL/GenBank/DDBJ whole genome shotgun (WGS) entry which is preliminary data.</text>
</comment>
<dbReference type="STRING" id="1631356.VV01_12815"/>
<dbReference type="InterPro" id="IPR025646">
    <property type="entry name" value="DUF4350"/>
</dbReference>
<keyword evidence="4" id="KW-1185">Reference proteome</keyword>
<gene>
    <name evidence="3" type="ORF">VV01_12815</name>
</gene>
<evidence type="ECO:0000259" key="2">
    <source>
        <dbReference type="Pfam" id="PF14258"/>
    </source>
</evidence>
<organism evidence="3 4">
    <name type="scientific">Luteipulveratus halotolerans</name>
    <dbReference type="NCBI Taxonomy" id="1631356"/>
    <lineage>
        <taxon>Bacteria</taxon>
        <taxon>Bacillati</taxon>
        <taxon>Actinomycetota</taxon>
        <taxon>Actinomycetes</taxon>
        <taxon>Micrococcales</taxon>
        <taxon>Dermacoccaceae</taxon>
        <taxon>Luteipulveratus</taxon>
    </lineage>
</organism>
<keyword evidence="1" id="KW-1133">Transmembrane helix</keyword>
<proteinExistence type="predicted"/>
<accession>A0A0L6CJC4</accession>
<dbReference type="EMBL" id="LAIR01000002">
    <property type="protein sequence ID" value="KNX37834.1"/>
    <property type="molecule type" value="Genomic_DNA"/>
</dbReference>
<sequence>MGTMTALDTDRVTAASRPGARRFLRPRVVLAVLAALVVSGLAALLLLGTRESGTPLDPDNPSRSGGQAMARVLADQGVDVQAVRSRDALQDKQIGQGTTVVVTQAQLVTTAMWRDVLRTTSGADRVVLVAPGGAALRALDAPLSRRSGGFSDSSPAGCDAPLARGLTLEGGTERYDPSDGADAQVCFRPGGGFGAGGDQGGYVALLPRTAEHAEVVLLGAPETIRNSDVRDADNAAVGLRTLGQSPTLVWWSVSATDIPAGDADKPVFPRWFAPTVAMLAVTVLALMVLRGRRLGRLVDEPLPVVVRARETTESRGQLYRRSGDAGRASAVLRSATRRRLSRSLGVAPGSSPQTLTDAVAASTGRAPGEIHDLIHGAPAAGDDALVTLAGQLSQLEREVRHR</sequence>
<evidence type="ECO:0000313" key="3">
    <source>
        <dbReference type="EMBL" id="KNX37834.1"/>
    </source>
</evidence>
<evidence type="ECO:0000256" key="1">
    <source>
        <dbReference type="SAM" id="Phobius"/>
    </source>
</evidence>
<reference evidence="4" key="1">
    <citation type="submission" date="2015-03" db="EMBL/GenBank/DDBJ databases">
        <title>Luteipulveratus halotolerans sp. nov., a novel actinobacterium (Dermacoccaceae) from Sarawak, Malaysia.</title>
        <authorList>
            <person name="Juboi H."/>
            <person name="Basik A."/>
            <person name="Shamsul S.S."/>
            <person name="Arnold P."/>
            <person name="Schmitt E.K."/>
            <person name="Sanglier J.-J."/>
            <person name="Yeo T."/>
        </authorList>
    </citation>
    <scope>NUCLEOTIDE SEQUENCE [LARGE SCALE GENOMIC DNA]</scope>
    <source>
        <strain evidence="4">C296001</strain>
    </source>
</reference>
<feature type="transmembrane region" description="Helical" evidence="1">
    <location>
        <begin position="28"/>
        <end position="48"/>
    </location>
</feature>
<feature type="transmembrane region" description="Helical" evidence="1">
    <location>
        <begin position="271"/>
        <end position="289"/>
    </location>
</feature>
<dbReference type="Proteomes" id="UP000037397">
    <property type="component" value="Unassembled WGS sequence"/>
</dbReference>
<dbReference type="Pfam" id="PF14258">
    <property type="entry name" value="DUF4350"/>
    <property type="match status" value="1"/>
</dbReference>
<evidence type="ECO:0000313" key="4">
    <source>
        <dbReference type="Proteomes" id="UP000037397"/>
    </source>
</evidence>
<keyword evidence="1" id="KW-0812">Transmembrane</keyword>